<proteinExistence type="predicted"/>
<gene>
    <name evidence="3" type="ORF">LMXM_08_0800</name>
</gene>
<dbReference type="Proteomes" id="UP000007259">
    <property type="component" value="Chromosome 8"/>
</dbReference>
<evidence type="ECO:0000313" key="4">
    <source>
        <dbReference type="Proteomes" id="UP000007259"/>
    </source>
</evidence>
<dbReference type="VEuPathDB" id="TriTrypDB:LmxM.08.0800"/>
<sequence length="175" mass="19993">MACRCSMILYALLQFLAFLFVLVATPIDMFRPKGTSRFASTQCLTLWGEKMECFNTVYTRSSDELWANCTDRRIVFRASEALAVISIFVYALAFILGFIMLFCCFCLRWVCLTLNIIGSVTLSVVWVLMVVVYYTDDVNGCQRLMKWFQFGLGFILLVSAWCLDVLGILDLLILC</sequence>
<accession>E9AME9</accession>
<dbReference type="AlphaFoldDB" id="E9AME9"/>
<keyword evidence="2" id="KW-0732">Signal</keyword>
<evidence type="ECO:0000313" key="3">
    <source>
        <dbReference type="EMBL" id="CBZ24104.1"/>
    </source>
</evidence>
<dbReference type="PANTHER" id="PTHR33297">
    <property type="entry name" value="AMASTIN-LIKE SURFACE PROTEIN-LIKE PROTEIN-RELATED"/>
    <property type="match status" value="1"/>
</dbReference>
<dbReference type="PhylomeDB" id="E9AME9"/>
<feature type="chain" id="PRO_5003232771" evidence="2">
    <location>
        <begin position="25"/>
        <end position="175"/>
    </location>
</feature>
<keyword evidence="1" id="KW-1133">Transmembrane helix</keyword>
<protein>
    <submittedName>
        <fullName evidence="3">Amastin-like protein</fullName>
    </submittedName>
</protein>
<name>E9AME9_LEIMU</name>
<feature type="transmembrane region" description="Helical" evidence="1">
    <location>
        <begin position="147"/>
        <end position="174"/>
    </location>
</feature>
<feature type="transmembrane region" description="Helical" evidence="1">
    <location>
        <begin position="81"/>
        <end position="107"/>
    </location>
</feature>
<reference evidence="3 4" key="1">
    <citation type="journal article" date="2011" name="Genome Res.">
        <title>Chromosome and gene copy number variation allow major structural change between species and strains of Leishmania.</title>
        <authorList>
            <person name="Rogers M.B."/>
            <person name="Hilley J.D."/>
            <person name="Dickens N.J."/>
            <person name="Wilkes J."/>
            <person name="Bates P.A."/>
            <person name="Depledge D.P."/>
            <person name="Harris D."/>
            <person name="Her Y."/>
            <person name="Herzyk P."/>
            <person name="Imamura H."/>
            <person name="Otto T.D."/>
            <person name="Sanders M."/>
            <person name="Seeger K."/>
            <person name="Dujardin J.C."/>
            <person name="Berriman M."/>
            <person name="Smith D.F."/>
            <person name="Hertz-Fowler C."/>
            <person name="Mottram J.C."/>
        </authorList>
    </citation>
    <scope>NUCLEOTIDE SEQUENCE [LARGE SCALE GENOMIC DNA]</scope>
    <source>
        <strain evidence="3 4">MHOM/GT/2001/U1103</strain>
    </source>
</reference>
<dbReference type="EMBL" id="FR799561">
    <property type="protein sequence ID" value="CBZ24104.1"/>
    <property type="molecule type" value="Genomic_DNA"/>
</dbReference>
<dbReference type="PANTHER" id="PTHR33297:SF4">
    <property type="entry name" value="AMASTIN"/>
    <property type="match status" value="1"/>
</dbReference>
<dbReference type="InterPro" id="IPR009944">
    <property type="entry name" value="Amastin"/>
</dbReference>
<dbReference type="RefSeq" id="XP_003872630.1">
    <property type="nucleotide sequence ID" value="XM_003872581.1"/>
</dbReference>
<evidence type="ECO:0000256" key="1">
    <source>
        <dbReference type="SAM" id="Phobius"/>
    </source>
</evidence>
<evidence type="ECO:0000256" key="2">
    <source>
        <dbReference type="SAM" id="SignalP"/>
    </source>
</evidence>
<dbReference type="KEGG" id="lmi:LMXM_08_0800"/>
<dbReference type="OMA" id="ANCTDRR"/>
<dbReference type="Pfam" id="PF07344">
    <property type="entry name" value="Amastin"/>
    <property type="match status" value="1"/>
</dbReference>
<keyword evidence="1" id="KW-0812">Transmembrane</keyword>
<feature type="transmembrane region" description="Helical" evidence="1">
    <location>
        <begin position="114"/>
        <end position="135"/>
    </location>
</feature>
<organism evidence="3 4">
    <name type="scientific">Leishmania mexicana (strain MHOM/GT/2001/U1103)</name>
    <dbReference type="NCBI Taxonomy" id="929439"/>
    <lineage>
        <taxon>Eukaryota</taxon>
        <taxon>Discoba</taxon>
        <taxon>Euglenozoa</taxon>
        <taxon>Kinetoplastea</taxon>
        <taxon>Metakinetoplastina</taxon>
        <taxon>Trypanosomatida</taxon>
        <taxon>Trypanosomatidae</taxon>
        <taxon>Leishmaniinae</taxon>
        <taxon>Leishmania</taxon>
    </lineage>
</organism>
<keyword evidence="1" id="KW-0472">Membrane</keyword>
<feature type="signal peptide" evidence="2">
    <location>
        <begin position="1"/>
        <end position="24"/>
    </location>
</feature>
<keyword evidence="4" id="KW-1185">Reference proteome</keyword>
<dbReference type="GeneID" id="13447386"/>